<reference evidence="3 4" key="1">
    <citation type="submission" date="2017-02" db="EMBL/GenBank/DDBJ databases">
        <title>Genomes of Trichoderma spp. with biocontrol activity.</title>
        <authorList>
            <person name="Gardiner D."/>
            <person name="Kazan K."/>
            <person name="Vos C."/>
            <person name="Harvey P."/>
        </authorList>
    </citation>
    <scope>NUCLEOTIDE SEQUENCE [LARGE SCALE GENOMIC DNA]</scope>
    <source>
        <strain evidence="3 4">A5MH</strain>
    </source>
</reference>
<dbReference type="InterPro" id="IPR000424">
    <property type="entry name" value="Primosome_PriB/ssb"/>
</dbReference>
<dbReference type="CDD" id="cd04496">
    <property type="entry name" value="SSB_OBF"/>
    <property type="match status" value="1"/>
</dbReference>
<accession>A0A2K0TSK2</accession>
<dbReference type="OrthoDB" id="1078367at2759"/>
<name>A0A2K0TSK2_9HYPO</name>
<dbReference type="InterPro" id="IPR012340">
    <property type="entry name" value="NA-bd_OB-fold"/>
</dbReference>
<protein>
    <recommendedName>
        <fullName evidence="5">SsDNA binding protein</fullName>
    </recommendedName>
</protein>
<dbReference type="PROSITE" id="PS50935">
    <property type="entry name" value="SSB"/>
    <property type="match status" value="1"/>
</dbReference>
<sequence length="138" mass="15136">MSSFLFRRATAATAGAARAVSTTSPRSVTRITIIGHLADTPEPRTGGTEENPREYVKYTVASNRGSKDKRQTSWFRVTDFVEGPRKDFLLSLPKGTYVEGDASINAYTDASGQTRHGLSIAQRNIEVLKRCSLPEQGE</sequence>
<organism evidence="3 4">
    <name type="scientific">Trichoderma gamsii</name>
    <dbReference type="NCBI Taxonomy" id="398673"/>
    <lineage>
        <taxon>Eukaryota</taxon>
        <taxon>Fungi</taxon>
        <taxon>Dikarya</taxon>
        <taxon>Ascomycota</taxon>
        <taxon>Pezizomycotina</taxon>
        <taxon>Sordariomycetes</taxon>
        <taxon>Hypocreomycetidae</taxon>
        <taxon>Hypocreales</taxon>
        <taxon>Hypocreaceae</taxon>
        <taxon>Trichoderma</taxon>
    </lineage>
</organism>
<dbReference type="EMBL" id="MTYH01000006">
    <property type="protein sequence ID" value="PNP48486.1"/>
    <property type="molecule type" value="Genomic_DNA"/>
</dbReference>
<comment type="caution">
    <text evidence="3">The sequence shown here is derived from an EMBL/GenBank/DDBJ whole genome shotgun (WGS) entry which is preliminary data.</text>
</comment>
<dbReference type="AlphaFoldDB" id="A0A2K0TSK2"/>
<proteinExistence type="predicted"/>
<dbReference type="Pfam" id="PF00436">
    <property type="entry name" value="SSB"/>
    <property type="match status" value="1"/>
</dbReference>
<dbReference type="GO" id="GO:0003697">
    <property type="term" value="F:single-stranded DNA binding"/>
    <property type="evidence" value="ECO:0007669"/>
    <property type="project" value="InterPro"/>
</dbReference>
<evidence type="ECO:0000256" key="2">
    <source>
        <dbReference type="PROSITE-ProRule" id="PRU00252"/>
    </source>
</evidence>
<evidence type="ECO:0000313" key="4">
    <source>
        <dbReference type="Proteomes" id="UP000236546"/>
    </source>
</evidence>
<gene>
    <name evidence="3" type="ORF">TGAMA5MH_00380</name>
</gene>
<evidence type="ECO:0008006" key="5">
    <source>
        <dbReference type="Google" id="ProtNLM"/>
    </source>
</evidence>
<dbReference type="Gene3D" id="2.40.50.140">
    <property type="entry name" value="Nucleic acid-binding proteins"/>
    <property type="match status" value="1"/>
</dbReference>
<dbReference type="Proteomes" id="UP000236546">
    <property type="component" value="Unassembled WGS sequence"/>
</dbReference>
<evidence type="ECO:0000256" key="1">
    <source>
        <dbReference type="ARBA" id="ARBA00023125"/>
    </source>
</evidence>
<dbReference type="SUPFAM" id="SSF50249">
    <property type="entry name" value="Nucleic acid-binding proteins"/>
    <property type="match status" value="1"/>
</dbReference>
<evidence type="ECO:0000313" key="3">
    <source>
        <dbReference type="EMBL" id="PNP48486.1"/>
    </source>
</evidence>
<keyword evidence="1 2" id="KW-0238">DNA-binding</keyword>